<evidence type="ECO:0000256" key="1">
    <source>
        <dbReference type="SAM" id="Phobius"/>
    </source>
</evidence>
<name>A0A133P277_GARVA</name>
<gene>
    <name evidence="2" type="ORF">HMPREF3208_00236</name>
</gene>
<reference evidence="2 3" key="1">
    <citation type="submission" date="2016-01" db="EMBL/GenBank/DDBJ databases">
        <authorList>
            <person name="Oliw E.H."/>
        </authorList>
    </citation>
    <scope>NUCLEOTIDE SEQUENCE [LARGE SCALE GENOMIC DNA]</scope>
    <source>
        <strain evidence="2 3">PSS_7772B</strain>
    </source>
</reference>
<dbReference type="EMBL" id="LRQB01000006">
    <property type="protein sequence ID" value="KXA22684.1"/>
    <property type="molecule type" value="Genomic_DNA"/>
</dbReference>
<proteinExistence type="predicted"/>
<evidence type="ECO:0000313" key="3">
    <source>
        <dbReference type="Proteomes" id="UP000070687"/>
    </source>
</evidence>
<comment type="caution">
    <text evidence="2">The sequence shown here is derived from an EMBL/GenBank/DDBJ whole genome shotgun (WGS) entry which is preliminary data.</text>
</comment>
<dbReference type="PATRIC" id="fig|2702.100.peg.221"/>
<evidence type="ECO:0000313" key="2">
    <source>
        <dbReference type="EMBL" id="KXA22684.1"/>
    </source>
</evidence>
<organism evidence="2 3">
    <name type="scientific">Gardnerella vaginalis</name>
    <dbReference type="NCBI Taxonomy" id="2702"/>
    <lineage>
        <taxon>Bacteria</taxon>
        <taxon>Bacillati</taxon>
        <taxon>Actinomycetota</taxon>
        <taxon>Actinomycetes</taxon>
        <taxon>Bifidobacteriales</taxon>
        <taxon>Bifidobacteriaceae</taxon>
        <taxon>Gardnerella</taxon>
    </lineage>
</organism>
<dbReference type="Proteomes" id="UP000070687">
    <property type="component" value="Unassembled WGS sequence"/>
</dbReference>
<dbReference type="RefSeq" id="WP_064346783.1">
    <property type="nucleotide sequence ID" value="NZ_KQ956830.1"/>
</dbReference>
<protein>
    <recommendedName>
        <fullName evidence="4">DUF4244 domain-containing protein</fullName>
    </recommendedName>
</protein>
<dbReference type="InterPro" id="IPR025338">
    <property type="entry name" value="DUF4244"/>
</dbReference>
<dbReference type="OrthoDB" id="3748241at2"/>
<sequence length="91" mass="9717">MVGIMQNLAVRCSVSILQMNEQLSVIATRLRQKSEQYAGNLQQRDSGAVTAEYAVVLIAATGFAAVLIAILKSGAIRTALTQLVQKALKIS</sequence>
<keyword evidence="1" id="KW-0812">Transmembrane</keyword>
<accession>A0A133P277</accession>
<dbReference type="AlphaFoldDB" id="A0A133P277"/>
<evidence type="ECO:0008006" key="4">
    <source>
        <dbReference type="Google" id="ProtNLM"/>
    </source>
</evidence>
<feature type="transmembrane region" description="Helical" evidence="1">
    <location>
        <begin position="53"/>
        <end position="71"/>
    </location>
</feature>
<keyword evidence="1" id="KW-0472">Membrane</keyword>
<dbReference type="Pfam" id="PF14029">
    <property type="entry name" value="DUF4244"/>
    <property type="match status" value="1"/>
</dbReference>
<keyword evidence="1" id="KW-1133">Transmembrane helix</keyword>